<keyword evidence="3" id="KW-1185">Reference proteome</keyword>
<proteinExistence type="predicted"/>
<dbReference type="Gene3D" id="2.60.40.150">
    <property type="entry name" value="C2 domain"/>
    <property type="match status" value="1"/>
</dbReference>
<dbReference type="SMART" id="SM00239">
    <property type="entry name" value="C2"/>
    <property type="match status" value="1"/>
</dbReference>
<dbReference type="GO" id="GO:0005544">
    <property type="term" value="F:calcium-dependent phospholipid binding"/>
    <property type="evidence" value="ECO:0007669"/>
    <property type="project" value="TreeGrafter"/>
</dbReference>
<sequence>MGAKLGKLCITSCVEKKANRLTINIIKVEDLPRGGITGAPDVCVRVRLTQNNVTQTKQSRVIKGTCNATFKEAIMFLVKTKSADLEDTSITISVHDLLRTIAGDDLIGSAYLGKLAIDKSEHEQWRSTVEHIGKEFKGTHHLKARVKAPNVHVTEATTDSE</sequence>
<name>A0A3P6TQY3_LITSI</name>
<dbReference type="InterPro" id="IPR035892">
    <property type="entry name" value="C2_domain_sf"/>
</dbReference>
<gene>
    <name evidence="2" type="ORF">NLS_LOCUS6246</name>
</gene>
<reference evidence="2 3" key="1">
    <citation type="submission" date="2018-08" db="EMBL/GenBank/DDBJ databases">
        <authorList>
            <person name="Laetsch R D."/>
            <person name="Stevens L."/>
            <person name="Kumar S."/>
            <person name="Blaxter L. M."/>
        </authorList>
    </citation>
    <scope>NUCLEOTIDE SEQUENCE [LARGE SCALE GENOMIC DNA]</scope>
</reference>
<dbReference type="GO" id="GO:0005886">
    <property type="term" value="C:plasma membrane"/>
    <property type="evidence" value="ECO:0007669"/>
    <property type="project" value="TreeGrafter"/>
</dbReference>
<dbReference type="GO" id="GO:0017156">
    <property type="term" value="P:calcium-ion regulated exocytosis"/>
    <property type="evidence" value="ECO:0007669"/>
    <property type="project" value="TreeGrafter"/>
</dbReference>
<dbReference type="PANTHER" id="PTHR10024:SF348">
    <property type="entry name" value="SYNAPTOTAGMIN-17"/>
    <property type="match status" value="1"/>
</dbReference>
<protein>
    <recommendedName>
        <fullName evidence="1">C2 domain-containing protein</fullName>
    </recommendedName>
</protein>
<feature type="domain" description="C2" evidence="1">
    <location>
        <begin position="4"/>
        <end position="126"/>
    </location>
</feature>
<dbReference type="InterPro" id="IPR000008">
    <property type="entry name" value="C2_dom"/>
</dbReference>
<dbReference type="PANTHER" id="PTHR10024">
    <property type="entry name" value="SYNAPTOTAGMIN"/>
    <property type="match status" value="1"/>
</dbReference>
<dbReference type="EMBL" id="UYRX01000535">
    <property type="protein sequence ID" value="VDK83525.1"/>
    <property type="molecule type" value="Genomic_DNA"/>
</dbReference>
<dbReference type="SUPFAM" id="SSF49562">
    <property type="entry name" value="C2 domain (Calcium/lipid-binding domain, CaLB)"/>
    <property type="match status" value="1"/>
</dbReference>
<dbReference type="GO" id="GO:0001786">
    <property type="term" value="F:phosphatidylserine binding"/>
    <property type="evidence" value="ECO:0007669"/>
    <property type="project" value="TreeGrafter"/>
</dbReference>
<dbReference type="OrthoDB" id="9947256at2759"/>
<dbReference type="Pfam" id="PF00168">
    <property type="entry name" value="C2"/>
    <property type="match status" value="1"/>
</dbReference>
<dbReference type="PROSITE" id="PS50004">
    <property type="entry name" value="C2"/>
    <property type="match status" value="1"/>
</dbReference>
<dbReference type="AlphaFoldDB" id="A0A3P6TQY3"/>
<dbReference type="GO" id="GO:0005509">
    <property type="term" value="F:calcium ion binding"/>
    <property type="evidence" value="ECO:0007669"/>
    <property type="project" value="TreeGrafter"/>
</dbReference>
<evidence type="ECO:0000259" key="1">
    <source>
        <dbReference type="PROSITE" id="PS50004"/>
    </source>
</evidence>
<dbReference type="GO" id="GO:0070382">
    <property type="term" value="C:exocytic vesicle"/>
    <property type="evidence" value="ECO:0007669"/>
    <property type="project" value="TreeGrafter"/>
</dbReference>
<organism evidence="2 3">
    <name type="scientific">Litomosoides sigmodontis</name>
    <name type="common">Filarial nematode worm</name>
    <dbReference type="NCBI Taxonomy" id="42156"/>
    <lineage>
        <taxon>Eukaryota</taxon>
        <taxon>Metazoa</taxon>
        <taxon>Ecdysozoa</taxon>
        <taxon>Nematoda</taxon>
        <taxon>Chromadorea</taxon>
        <taxon>Rhabditida</taxon>
        <taxon>Spirurina</taxon>
        <taxon>Spiruromorpha</taxon>
        <taxon>Filarioidea</taxon>
        <taxon>Onchocercidae</taxon>
        <taxon>Litomosoides</taxon>
    </lineage>
</organism>
<evidence type="ECO:0000313" key="3">
    <source>
        <dbReference type="Proteomes" id="UP000277928"/>
    </source>
</evidence>
<evidence type="ECO:0000313" key="2">
    <source>
        <dbReference type="EMBL" id="VDK83525.1"/>
    </source>
</evidence>
<dbReference type="OMA" id="IDKSEHE"/>
<dbReference type="GO" id="GO:0000149">
    <property type="term" value="F:SNARE binding"/>
    <property type="evidence" value="ECO:0007669"/>
    <property type="project" value="TreeGrafter"/>
</dbReference>
<dbReference type="STRING" id="42156.A0A3P6TQY3"/>
<dbReference type="GO" id="GO:0030276">
    <property type="term" value="F:clathrin binding"/>
    <property type="evidence" value="ECO:0007669"/>
    <property type="project" value="TreeGrafter"/>
</dbReference>
<accession>A0A3P6TQY3</accession>
<dbReference type="Proteomes" id="UP000277928">
    <property type="component" value="Unassembled WGS sequence"/>
</dbReference>